<dbReference type="Pfam" id="PF13602">
    <property type="entry name" value="ADH_zinc_N_2"/>
    <property type="match status" value="1"/>
</dbReference>
<dbReference type="OrthoDB" id="201656at2759"/>
<dbReference type="CDD" id="cd08267">
    <property type="entry name" value="MDR1"/>
    <property type="match status" value="1"/>
</dbReference>
<dbReference type="InterPro" id="IPR013154">
    <property type="entry name" value="ADH-like_N"/>
</dbReference>
<evidence type="ECO:0000313" key="3">
    <source>
        <dbReference type="Proteomes" id="UP000243797"/>
    </source>
</evidence>
<name>A0A2K1QLM1_9PEZI</name>
<organism evidence="2 3">
    <name type="scientific">Sphaceloma murrayae</name>
    <dbReference type="NCBI Taxonomy" id="2082308"/>
    <lineage>
        <taxon>Eukaryota</taxon>
        <taxon>Fungi</taxon>
        <taxon>Dikarya</taxon>
        <taxon>Ascomycota</taxon>
        <taxon>Pezizomycotina</taxon>
        <taxon>Dothideomycetes</taxon>
        <taxon>Dothideomycetidae</taxon>
        <taxon>Myriangiales</taxon>
        <taxon>Elsinoaceae</taxon>
        <taxon>Sphaceloma</taxon>
    </lineage>
</organism>
<dbReference type="SMART" id="SM00829">
    <property type="entry name" value="PKS_ER"/>
    <property type="match status" value="1"/>
</dbReference>
<protein>
    <submittedName>
        <fullName evidence="2">Zinc-type alcohol dehydrogenase-like protein</fullName>
    </submittedName>
</protein>
<accession>A0A2K1QLM1</accession>
<evidence type="ECO:0000259" key="1">
    <source>
        <dbReference type="SMART" id="SM00829"/>
    </source>
</evidence>
<dbReference type="SUPFAM" id="SSF50129">
    <property type="entry name" value="GroES-like"/>
    <property type="match status" value="1"/>
</dbReference>
<dbReference type="PANTHER" id="PTHR11695">
    <property type="entry name" value="ALCOHOL DEHYDROGENASE RELATED"/>
    <property type="match status" value="1"/>
</dbReference>
<keyword evidence="3" id="KW-1185">Reference proteome</keyword>
<dbReference type="InterPro" id="IPR036291">
    <property type="entry name" value="NAD(P)-bd_dom_sf"/>
</dbReference>
<sequence length="347" mass="36889">MADTSTPSTMRIWQYDAATPTMHQHLELKTSQPVPQPKPDQHLIKVLAVGLNPVDYKIAEAPYVGGFIVKKPATPGLDISGRIVTPAAGSNLKPGDLVYGASSTNPFAGNGLAEYVAAPATSIAPVPGSISTIIAGGVPVAAMTAWDSLVPYIRSGSRVFINGGSGGVGTYGIQIAKGLGAHVTVACSSRNAELCRSLGADVVLDYTERPLLEQLREAAAAPGRPFDHVVDYVFSDPALFYEAHTYTAPEAKFVEVAGGPSWAFIKFALGAHIWPGFLGGGKRKFEMFACVIKTEGLVEVANWIKDGRIKPVTDKVFEFEKTVEAFEYLRKGRAVGKVVVTVATEEK</sequence>
<dbReference type="InterPro" id="IPR050700">
    <property type="entry name" value="YIM1/Zinc_Alcohol_DH_Fams"/>
</dbReference>
<dbReference type="STRING" id="2082308.A0A2K1QLM1"/>
<dbReference type="InterPro" id="IPR020843">
    <property type="entry name" value="ER"/>
</dbReference>
<reference evidence="2 3" key="1">
    <citation type="submission" date="2017-06" db="EMBL/GenBank/DDBJ databases">
        <title>Draft genome sequence of a variant of Elsinoe murrayae.</title>
        <authorList>
            <person name="Cheng Q."/>
        </authorList>
    </citation>
    <scope>NUCLEOTIDE SEQUENCE [LARGE SCALE GENOMIC DNA]</scope>
    <source>
        <strain evidence="2 3">CQ-2017a</strain>
    </source>
</reference>
<dbReference type="EMBL" id="NKHZ01000068">
    <property type="protein sequence ID" value="PNS15862.1"/>
    <property type="molecule type" value="Genomic_DNA"/>
</dbReference>
<proteinExistence type="predicted"/>
<dbReference type="Proteomes" id="UP000243797">
    <property type="component" value="Unassembled WGS sequence"/>
</dbReference>
<dbReference type="InterPro" id="IPR011032">
    <property type="entry name" value="GroES-like_sf"/>
</dbReference>
<dbReference type="GO" id="GO:0016491">
    <property type="term" value="F:oxidoreductase activity"/>
    <property type="evidence" value="ECO:0007669"/>
    <property type="project" value="InterPro"/>
</dbReference>
<dbReference type="GO" id="GO:0005739">
    <property type="term" value="C:mitochondrion"/>
    <property type="evidence" value="ECO:0007669"/>
    <property type="project" value="TreeGrafter"/>
</dbReference>
<feature type="domain" description="Enoyl reductase (ER)" evidence="1">
    <location>
        <begin position="21"/>
        <end position="340"/>
    </location>
</feature>
<dbReference type="Gene3D" id="3.90.180.10">
    <property type="entry name" value="Medium-chain alcohol dehydrogenases, catalytic domain"/>
    <property type="match status" value="1"/>
</dbReference>
<comment type="caution">
    <text evidence="2">The sequence shown here is derived from an EMBL/GenBank/DDBJ whole genome shotgun (WGS) entry which is preliminary data.</text>
</comment>
<dbReference type="AlphaFoldDB" id="A0A2K1QLM1"/>
<dbReference type="Pfam" id="PF08240">
    <property type="entry name" value="ADH_N"/>
    <property type="match status" value="1"/>
</dbReference>
<dbReference type="Gene3D" id="3.40.50.720">
    <property type="entry name" value="NAD(P)-binding Rossmann-like Domain"/>
    <property type="match status" value="1"/>
</dbReference>
<gene>
    <name evidence="2" type="ORF">CAC42_4314</name>
</gene>
<dbReference type="InParanoid" id="A0A2K1QLM1"/>
<dbReference type="SUPFAM" id="SSF51735">
    <property type="entry name" value="NAD(P)-binding Rossmann-fold domains"/>
    <property type="match status" value="1"/>
</dbReference>
<dbReference type="PANTHER" id="PTHR11695:SF294">
    <property type="entry name" value="RETICULON-4-INTERACTING PROTEIN 1, MITOCHONDRIAL"/>
    <property type="match status" value="1"/>
</dbReference>
<evidence type="ECO:0000313" key="2">
    <source>
        <dbReference type="EMBL" id="PNS15862.1"/>
    </source>
</evidence>